<dbReference type="InterPro" id="IPR035899">
    <property type="entry name" value="DBL_dom_sf"/>
</dbReference>
<comment type="caution">
    <text evidence="3">The sequence shown here is derived from an EMBL/GenBank/DDBJ whole genome shotgun (WGS) entry which is preliminary data.</text>
</comment>
<proteinExistence type="predicted"/>
<feature type="domain" description="DH" evidence="2">
    <location>
        <begin position="10"/>
        <end position="201"/>
    </location>
</feature>
<dbReference type="SMART" id="SM00325">
    <property type="entry name" value="RhoGEF"/>
    <property type="match status" value="1"/>
</dbReference>
<evidence type="ECO:0000313" key="4">
    <source>
        <dbReference type="Proteomes" id="UP001218218"/>
    </source>
</evidence>
<dbReference type="InterPro" id="IPR000219">
    <property type="entry name" value="DH_dom"/>
</dbReference>
<dbReference type="PROSITE" id="PS50010">
    <property type="entry name" value="DH_2"/>
    <property type="match status" value="1"/>
</dbReference>
<feature type="region of interest" description="Disordered" evidence="1">
    <location>
        <begin position="246"/>
        <end position="326"/>
    </location>
</feature>
<dbReference type="AlphaFoldDB" id="A0AAD6Z002"/>
<evidence type="ECO:0000313" key="3">
    <source>
        <dbReference type="EMBL" id="KAJ7302342.1"/>
    </source>
</evidence>
<feature type="compositionally biased region" description="Basic and acidic residues" evidence="1">
    <location>
        <begin position="261"/>
        <end position="274"/>
    </location>
</feature>
<gene>
    <name evidence="3" type="ORF">DFH08DRAFT_759551</name>
</gene>
<dbReference type="PANTHER" id="PTHR12673">
    <property type="entry name" value="FACIOGENITAL DYSPLASIA PROTEIN"/>
    <property type="match status" value="1"/>
</dbReference>
<dbReference type="Pfam" id="PF00621">
    <property type="entry name" value="RhoGEF"/>
    <property type="match status" value="1"/>
</dbReference>
<dbReference type="Gene3D" id="1.20.900.10">
    <property type="entry name" value="Dbl homology (DH) domain"/>
    <property type="match status" value="1"/>
</dbReference>
<dbReference type="InterPro" id="IPR051092">
    <property type="entry name" value="FYVE_RhoGEF_PH"/>
</dbReference>
<feature type="non-terminal residue" evidence="3">
    <location>
        <position position="1"/>
    </location>
</feature>
<evidence type="ECO:0000259" key="2">
    <source>
        <dbReference type="PROSITE" id="PS50010"/>
    </source>
</evidence>
<dbReference type="SUPFAM" id="SSF48065">
    <property type="entry name" value="DBL homology domain (DH-domain)"/>
    <property type="match status" value="1"/>
</dbReference>
<evidence type="ECO:0000256" key="1">
    <source>
        <dbReference type="SAM" id="MobiDB-lite"/>
    </source>
</evidence>
<feature type="compositionally biased region" description="Low complexity" evidence="1">
    <location>
        <begin position="298"/>
        <end position="326"/>
    </location>
</feature>
<dbReference type="Proteomes" id="UP001218218">
    <property type="component" value="Unassembled WGS sequence"/>
</dbReference>
<dbReference type="PANTHER" id="PTHR12673:SF159">
    <property type="entry name" value="LD03170P"/>
    <property type="match status" value="1"/>
</dbReference>
<organism evidence="3 4">
    <name type="scientific">Mycena albidolilacea</name>
    <dbReference type="NCBI Taxonomy" id="1033008"/>
    <lineage>
        <taxon>Eukaryota</taxon>
        <taxon>Fungi</taxon>
        <taxon>Dikarya</taxon>
        <taxon>Basidiomycota</taxon>
        <taxon>Agaricomycotina</taxon>
        <taxon>Agaricomycetes</taxon>
        <taxon>Agaricomycetidae</taxon>
        <taxon>Agaricales</taxon>
        <taxon>Marasmiineae</taxon>
        <taxon>Mycenaceae</taxon>
        <taxon>Mycena</taxon>
    </lineage>
</organism>
<dbReference type="GO" id="GO:0005737">
    <property type="term" value="C:cytoplasm"/>
    <property type="evidence" value="ECO:0007669"/>
    <property type="project" value="TreeGrafter"/>
</dbReference>
<dbReference type="EMBL" id="JARIHO010000117">
    <property type="protein sequence ID" value="KAJ7302342.1"/>
    <property type="molecule type" value="Genomic_DNA"/>
</dbReference>
<dbReference type="GO" id="GO:0005085">
    <property type="term" value="F:guanyl-nucleotide exchange factor activity"/>
    <property type="evidence" value="ECO:0007669"/>
    <property type="project" value="InterPro"/>
</dbReference>
<reference evidence="3" key="1">
    <citation type="submission" date="2023-03" db="EMBL/GenBank/DDBJ databases">
        <title>Massive genome expansion in bonnet fungi (Mycena s.s.) driven by repeated elements and novel gene families across ecological guilds.</title>
        <authorList>
            <consortium name="Lawrence Berkeley National Laboratory"/>
            <person name="Harder C.B."/>
            <person name="Miyauchi S."/>
            <person name="Viragh M."/>
            <person name="Kuo A."/>
            <person name="Thoen E."/>
            <person name="Andreopoulos B."/>
            <person name="Lu D."/>
            <person name="Skrede I."/>
            <person name="Drula E."/>
            <person name="Henrissat B."/>
            <person name="Morin E."/>
            <person name="Kohler A."/>
            <person name="Barry K."/>
            <person name="LaButti K."/>
            <person name="Morin E."/>
            <person name="Salamov A."/>
            <person name="Lipzen A."/>
            <person name="Mereny Z."/>
            <person name="Hegedus B."/>
            <person name="Baldrian P."/>
            <person name="Stursova M."/>
            <person name="Weitz H."/>
            <person name="Taylor A."/>
            <person name="Grigoriev I.V."/>
            <person name="Nagy L.G."/>
            <person name="Martin F."/>
            <person name="Kauserud H."/>
        </authorList>
    </citation>
    <scope>NUCLEOTIDE SEQUENCE</scope>
    <source>
        <strain evidence="3">CBHHK002</strain>
    </source>
</reference>
<keyword evidence="4" id="KW-1185">Reference proteome</keyword>
<name>A0AAD6Z002_9AGAR</name>
<protein>
    <submittedName>
        <fullName evidence="3">Dbl homology domain-containing protein</fullName>
    </submittedName>
</protein>
<accession>A0AAD6Z002</accession>
<feature type="compositionally biased region" description="Polar residues" evidence="1">
    <location>
        <begin position="275"/>
        <end position="284"/>
    </location>
</feature>
<sequence>MDRCGALEVHRQEAIYTLCVTEEAFVSRLTNTINLFILPLRMQDSKCYISGVPPEIAKLFDWVEDILNLHTHLLSALRRVRETQHPVVERAAEAIRTSFVKRLEVYQPYLAKLVNVAGTIARLVADTTNDFGEFVRIQESAQECDGWSLESLLVDPVTRLGKYPVMFRKLREYTPKTHSDYAPTLALVYSTEMVIKVMTEVKIREDEYDLVKSMSRRIKGLPPSVSLAKRGRRLLCHGQFLWVGTDPGGSARTRTPPKEAPSFDDHRSSRHRDNTALQKRTSNLVDAVHEWDQRRARSGSSASASTAASYSTQSSVASSEAPRTPS</sequence>